<reference evidence="1 2" key="1">
    <citation type="journal article" date="2021" name="Nat. Plants">
        <title>The Taxus genome provides insights into paclitaxel biosynthesis.</title>
        <authorList>
            <person name="Xiong X."/>
            <person name="Gou J."/>
            <person name="Liao Q."/>
            <person name="Li Y."/>
            <person name="Zhou Q."/>
            <person name="Bi G."/>
            <person name="Li C."/>
            <person name="Du R."/>
            <person name="Wang X."/>
            <person name="Sun T."/>
            <person name="Guo L."/>
            <person name="Liang H."/>
            <person name="Lu P."/>
            <person name="Wu Y."/>
            <person name="Zhang Z."/>
            <person name="Ro D.K."/>
            <person name="Shang Y."/>
            <person name="Huang S."/>
            <person name="Yan J."/>
        </authorList>
    </citation>
    <scope>NUCLEOTIDE SEQUENCE [LARGE SCALE GENOMIC DNA]</scope>
    <source>
        <strain evidence="1">Ta-2019</strain>
    </source>
</reference>
<dbReference type="Proteomes" id="UP000824469">
    <property type="component" value="Unassembled WGS sequence"/>
</dbReference>
<name>A0AA38FQD7_TAXCH</name>
<evidence type="ECO:0000313" key="1">
    <source>
        <dbReference type="EMBL" id="KAH9308292.1"/>
    </source>
</evidence>
<organism evidence="1 2">
    <name type="scientific">Taxus chinensis</name>
    <name type="common">Chinese yew</name>
    <name type="synonym">Taxus wallichiana var. chinensis</name>
    <dbReference type="NCBI Taxonomy" id="29808"/>
    <lineage>
        <taxon>Eukaryota</taxon>
        <taxon>Viridiplantae</taxon>
        <taxon>Streptophyta</taxon>
        <taxon>Embryophyta</taxon>
        <taxon>Tracheophyta</taxon>
        <taxon>Spermatophyta</taxon>
        <taxon>Pinopsida</taxon>
        <taxon>Pinidae</taxon>
        <taxon>Conifers II</taxon>
        <taxon>Cupressales</taxon>
        <taxon>Taxaceae</taxon>
        <taxon>Taxus</taxon>
    </lineage>
</organism>
<dbReference type="AlphaFoldDB" id="A0AA38FQD7"/>
<keyword evidence="2" id="KW-1185">Reference proteome</keyword>
<gene>
    <name evidence="1" type="ORF">KI387_036203</name>
</gene>
<protein>
    <submittedName>
        <fullName evidence="1">Uncharacterized protein</fullName>
    </submittedName>
</protein>
<dbReference type="EMBL" id="JAHRHJ020000007">
    <property type="protein sequence ID" value="KAH9308292.1"/>
    <property type="molecule type" value="Genomic_DNA"/>
</dbReference>
<sequence length="84" mass="9229">ENENEDLVLEEVVLETEEGASHDSEGNAFTLQVACKPSLDEVSSIGQSSFGQRQEVLTMSNVFEILADYVVDTYDMTTSPKTPI</sequence>
<accession>A0AA38FQD7</accession>
<feature type="non-terminal residue" evidence="1">
    <location>
        <position position="84"/>
    </location>
</feature>
<feature type="non-terminal residue" evidence="1">
    <location>
        <position position="1"/>
    </location>
</feature>
<comment type="caution">
    <text evidence="1">The sequence shown here is derived from an EMBL/GenBank/DDBJ whole genome shotgun (WGS) entry which is preliminary data.</text>
</comment>
<proteinExistence type="predicted"/>
<evidence type="ECO:0000313" key="2">
    <source>
        <dbReference type="Proteomes" id="UP000824469"/>
    </source>
</evidence>